<organism evidence="1 2">
    <name type="scientific">Labrys monachus</name>
    <dbReference type="NCBI Taxonomy" id="217067"/>
    <lineage>
        <taxon>Bacteria</taxon>
        <taxon>Pseudomonadati</taxon>
        <taxon>Pseudomonadota</taxon>
        <taxon>Alphaproteobacteria</taxon>
        <taxon>Hyphomicrobiales</taxon>
        <taxon>Xanthobacteraceae</taxon>
        <taxon>Labrys</taxon>
    </lineage>
</organism>
<dbReference type="Proteomes" id="UP001237448">
    <property type="component" value="Unassembled WGS sequence"/>
</dbReference>
<proteinExistence type="predicted"/>
<protein>
    <submittedName>
        <fullName evidence="1">Alpha/beta hydrolase family esterase</fullName>
    </submittedName>
</protein>
<evidence type="ECO:0000313" key="1">
    <source>
        <dbReference type="EMBL" id="MDQ0394022.1"/>
    </source>
</evidence>
<accession>A0ABU0FI77</accession>
<comment type="caution">
    <text evidence="1">The sequence shown here is derived from an EMBL/GenBank/DDBJ whole genome shotgun (WGS) entry which is preliminary data.</text>
</comment>
<dbReference type="InterPro" id="IPR010662">
    <property type="entry name" value="RBBP9/YdeN"/>
</dbReference>
<dbReference type="SUPFAM" id="SSF53474">
    <property type="entry name" value="alpha/beta-Hydrolases"/>
    <property type="match status" value="1"/>
</dbReference>
<dbReference type="GO" id="GO:0016787">
    <property type="term" value="F:hydrolase activity"/>
    <property type="evidence" value="ECO:0007669"/>
    <property type="project" value="UniProtKB-KW"/>
</dbReference>
<evidence type="ECO:0000313" key="2">
    <source>
        <dbReference type="Proteomes" id="UP001237448"/>
    </source>
</evidence>
<dbReference type="EMBL" id="JAUSVK010000001">
    <property type="protein sequence ID" value="MDQ0394022.1"/>
    <property type="molecule type" value="Genomic_DNA"/>
</dbReference>
<dbReference type="InterPro" id="IPR029058">
    <property type="entry name" value="AB_hydrolase_fold"/>
</dbReference>
<name>A0ABU0FI77_9HYPH</name>
<dbReference type="Gene3D" id="3.40.50.1820">
    <property type="entry name" value="alpha/beta hydrolase"/>
    <property type="match status" value="1"/>
</dbReference>
<keyword evidence="2" id="KW-1185">Reference proteome</keyword>
<reference evidence="1 2" key="1">
    <citation type="submission" date="2023-07" db="EMBL/GenBank/DDBJ databases">
        <title>Genomic Encyclopedia of Type Strains, Phase IV (KMG-IV): sequencing the most valuable type-strain genomes for metagenomic binning, comparative biology and taxonomic classification.</title>
        <authorList>
            <person name="Goeker M."/>
        </authorList>
    </citation>
    <scope>NUCLEOTIDE SEQUENCE [LARGE SCALE GENOMIC DNA]</scope>
    <source>
        <strain evidence="1 2">DSM 5896</strain>
    </source>
</reference>
<gene>
    <name evidence="1" type="ORF">J3R73_003814</name>
</gene>
<keyword evidence="1" id="KW-0378">Hydrolase</keyword>
<dbReference type="Pfam" id="PF06821">
    <property type="entry name" value="Ser_hydrolase"/>
    <property type="match status" value="1"/>
</dbReference>
<sequence length="183" mass="19934">MRISDTDILILPGLGNSGPDHWQSRWQARLSTARRVEQDDWDRPTREAWVGRLVEAVHTSTRPAIIIAHSLGVSTAVLAADRLKEHVVGALLVAPPDADRPDLTPGHALDFTPLPMAPLPFPSLLVASRNDPYCEVNRASSFAEAWGSEFVDAGEAGHINVESGHGPWPEGLLRLASFLTKLK</sequence>
<dbReference type="RefSeq" id="WP_307430306.1">
    <property type="nucleotide sequence ID" value="NZ_JAUSVK010000001.1"/>
</dbReference>